<dbReference type="Proteomes" id="UP000315037">
    <property type="component" value="Unassembled WGS sequence"/>
</dbReference>
<comment type="caution">
    <text evidence="2">The sequence shown here is derived from an EMBL/GenBank/DDBJ whole genome shotgun (WGS) entry which is preliminary data.</text>
</comment>
<feature type="region of interest" description="Disordered" evidence="1">
    <location>
        <begin position="1"/>
        <end position="34"/>
    </location>
</feature>
<protein>
    <submittedName>
        <fullName evidence="2">Uncharacterized protein</fullName>
    </submittedName>
</protein>
<dbReference type="AlphaFoldDB" id="A0A506ULL7"/>
<dbReference type="EMBL" id="SORZ01000002">
    <property type="protein sequence ID" value="TPW34063.1"/>
    <property type="molecule type" value="Genomic_DNA"/>
</dbReference>
<organism evidence="2 3">
    <name type="scientific">Oecophyllibacter saccharovorans</name>
    <dbReference type="NCBI Taxonomy" id="2558360"/>
    <lineage>
        <taxon>Bacteria</taxon>
        <taxon>Pseudomonadati</taxon>
        <taxon>Pseudomonadota</taxon>
        <taxon>Alphaproteobacteria</taxon>
        <taxon>Acetobacterales</taxon>
        <taxon>Acetobacteraceae</taxon>
        <taxon>Oecophyllibacter</taxon>
    </lineage>
</organism>
<evidence type="ECO:0000256" key="1">
    <source>
        <dbReference type="SAM" id="MobiDB-lite"/>
    </source>
</evidence>
<sequence length="150" mass="16546">MLPGLPLPGAAEIAPTEAPPLEWEGDSGEAGTGSLANRVVLDRGSDAMVRESPVVSADVISTARFKPGLLFSAGQPLPYRDPASINRQRSKEQQAERSFRKAFLKPDTGFYSLLQLKNTFRPVFHYLTKGLVRPNLNPHLKLTAMTWWCI</sequence>
<reference evidence="2 3" key="1">
    <citation type="submission" date="2019-03" db="EMBL/GenBank/DDBJ databases">
        <title>The complete genome sequence of Neokomagataea sp. Jb2 NBRC113641.</title>
        <authorList>
            <person name="Chua K.-O."/>
            <person name="Chan K.-G."/>
            <person name="See-Too W.-S."/>
        </authorList>
    </citation>
    <scope>NUCLEOTIDE SEQUENCE [LARGE SCALE GENOMIC DNA]</scope>
    <source>
        <strain evidence="2 3">Jb2</strain>
    </source>
</reference>
<evidence type="ECO:0000313" key="3">
    <source>
        <dbReference type="Proteomes" id="UP000315037"/>
    </source>
</evidence>
<dbReference type="RefSeq" id="WP_165600739.1">
    <property type="nucleotide sequence ID" value="NZ_SORZ01000002.1"/>
</dbReference>
<name>A0A506ULL7_9PROT</name>
<gene>
    <name evidence="2" type="ORF">E3202_05820</name>
</gene>
<proteinExistence type="predicted"/>
<keyword evidence="3" id="KW-1185">Reference proteome</keyword>
<accession>A0A506ULL7</accession>
<evidence type="ECO:0000313" key="2">
    <source>
        <dbReference type="EMBL" id="TPW34063.1"/>
    </source>
</evidence>